<organism evidence="2 3">
    <name type="scientific">Byssochlamys spectabilis (strain No. 5 / NBRC 109023)</name>
    <name type="common">Paecilomyces variotii</name>
    <dbReference type="NCBI Taxonomy" id="1356009"/>
    <lineage>
        <taxon>Eukaryota</taxon>
        <taxon>Fungi</taxon>
        <taxon>Dikarya</taxon>
        <taxon>Ascomycota</taxon>
        <taxon>Pezizomycotina</taxon>
        <taxon>Eurotiomycetes</taxon>
        <taxon>Eurotiomycetidae</taxon>
        <taxon>Eurotiales</taxon>
        <taxon>Thermoascaceae</taxon>
        <taxon>Paecilomyces</taxon>
    </lineage>
</organism>
<dbReference type="InterPro" id="IPR027417">
    <property type="entry name" value="P-loop_NTPase"/>
</dbReference>
<evidence type="ECO:0008006" key="4">
    <source>
        <dbReference type="Google" id="ProtNLM"/>
    </source>
</evidence>
<protein>
    <recommendedName>
        <fullName evidence="4">Genetic interactor of prohibitins 3, mitochondrial</fullName>
    </recommendedName>
</protein>
<dbReference type="PANTHER" id="PTHR46434:SF1">
    <property type="entry name" value="GENETIC INTERACTOR OF PROHIBITINS 3, MITOCHONDRIAL"/>
    <property type="match status" value="1"/>
</dbReference>
<dbReference type="Gene3D" id="3.40.50.300">
    <property type="entry name" value="P-loop containing nucleotide triphosphate hydrolases"/>
    <property type="match status" value="1"/>
</dbReference>
<evidence type="ECO:0000256" key="1">
    <source>
        <dbReference type="SAM" id="MobiDB-lite"/>
    </source>
</evidence>
<name>V5FWM2_BYSSN</name>
<feature type="compositionally biased region" description="Basic residues" evidence="1">
    <location>
        <begin position="655"/>
        <end position="665"/>
    </location>
</feature>
<keyword evidence="3" id="KW-1185">Reference proteome</keyword>
<dbReference type="AlphaFoldDB" id="V5FWM2"/>
<dbReference type="PANTHER" id="PTHR46434">
    <property type="entry name" value="GENETIC INTERACTOR OF PROHIBITINS 3, MITOCHONDRIAL"/>
    <property type="match status" value="1"/>
</dbReference>
<dbReference type="Proteomes" id="UP000018001">
    <property type="component" value="Unassembled WGS sequence"/>
</dbReference>
<comment type="caution">
    <text evidence="2">The sequence shown here is derived from an EMBL/GenBank/DDBJ whole genome shotgun (WGS) entry which is preliminary data.</text>
</comment>
<dbReference type="HOGENOM" id="CLU_015286_0_0_1"/>
<gene>
    <name evidence="2" type="ORF">PVAR5_1617</name>
</gene>
<sequence>MFVCSRCIVSRSLRPNIRGLLSPTPFQRPLSTLSTRTSRLAYRPSIASRRNFQATARQLDTSTETRAPPTEPLELDKELLPICCPGCGAYSQTIDPNEPGYYSKTRKKTRKILNKTKRLAEEKDKLLLSPAIETSSGNEDVVSTSGAKAVEDTAPKPARTIDGALVEEDVVVANASRYAEETSIPSPVCDRCHNLVHHNQGVAAPSPTIYSIRELLNESPHKRNRVYHVIDAADFPMSLIPDIYDALSLQEQRSKNRRAKTTKYLSGKRQTTISFIITRSDLLAATKEQVDSKMNYIRNVLLNALAQDQEDIRFGNVHMISAHRGWWTKSVKDEIKEHGGGIWVVGKANVGKSSFIEVCFPKDSKNLEKLADLLDRDPQQFLDSAQNNQLPLSDEDSLLPPAPQEGLYPTLPVVSSLPGTTVSPIRIPFGHGRGEMIDLPGLERESLHQYVREEHRSDLIMTKRIKPERITIKPGQSLLLGGGLVRITPVNVDDVVMAASFVPMETHITRTEKAVEIQTGARAYAGTNIMTEEAKDTISSAGIFELKWDVTHSHLPRSAKKLLEDQGIPPPPLPYKVLSADILIEGCGWLEITTQVRARTTPGVSRRFPRVEVFSPHGKHIGIRSPMEAYEFIAQKKVSDKRKKGSRPARQNIGQKKRANHTSKL</sequence>
<dbReference type="EMBL" id="BAUL01000041">
    <property type="protein sequence ID" value="GAD93017.1"/>
    <property type="molecule type" value="Genomic_DNA"/>
</dbReference>
<dbReference type="InterPro" id="IPR050896">
    <property type="entry name" value="Mito_lipid_metab_GTPase"/>
</dbReference>
<feature type="region of interest" description="Disordered" evidence="1">
    <location>
        <begin position="636"/>
        <end position="665"/>
    </location>
</feature>
<dbReference type="InParanoid" id="V5FWM2"/>
<evidence type="ECO:0000313" key="2">
    <source>
        <dbReference type="EMBL" id="GAD93017.1"/>
    </source>
</evidence>
<dbReference type="FunCoup" id="V5FWM2">
    <property type="interactions" value="57"/>
</dbReference>
<reference evidence="3" key="1">
    <citation type="journal article" date="2014" name="Genome Announc.">
        <title>Draft genome sequence of the formaldehyde-resistant fungus Byssochlamys spectabilis No. 5 (anamorph Paecilomyces variotii No. 5) (NBRC109023).</title>
        <authorList>
            <person name="Oka T."/>
            <person name="Ekino K."/>
            <person name="Fukuda K."/>
            <person name="Nomura Y."/>
        </authorList>
    </citation>
    <scope>NUCLEOTIDE SEQUENCE [LARGE SCALE GENOMIC DNA]</scope>
    <source>
        <strain evidence="3">No. 5 / NBRC 109023</strain>
    </source>
</reference>
<dbReference type="GO" id="GO:0005739">
    <property type="term" value="C:mitochondrion"/>
    <property type="evidence" value="ECO:0007669"/>
    <property type="project" value="TreeGrafter"/>
</dbReference>
<dbReference type="SUPFAM" id="SSF52540">
    <property type="entry name" value="P-loop containing nucleoside triphosphate hydrolases"/>
    <property type="match status" value="1"/>
</dbReference>
<accession>V5FWM2</accession>
<evidence type="ECO:0000313" key="3">
    <source>
        <dbReference type="Proteomes" id="UP000018001"/>
    </source>
</evidence>
<dbReference type="eggNOG" id="ENOG502S067">
    <property type="taxonomic scope" value="Eukaryota"/>
</dbReference>
<dbReference type="OrthoDB" id="1696305at2759"/>
<proteinExistence type="predicted"/>